<comment type="caution">
    <text evidence="2">The sequence shown here is derived from an EMBL/GenBank/DDBJ whole genome shotgun (WGS) entry which is preliminary data.</text>
</comment>
<proteinExistence type="predicted"/>
<evidence type="ECO:0000313" key="2">
    <source>
        <dbReference type="EMBL" id="VFD35755.1"/>
    </source>
</evidence>
<dbReference type="AlphaFoldDB" id="A0AB74QI88"/>
<evidence type="ECO:0000313" key="3">
    <source>
        <dbReference type="Proteomes" id="UP000411588"/>
    </source>
</evidence>
<evidence type="ECO:0000256" key="1">
    <source>
        <dbReference type="SAM" id="MobiDB-lite"/>
    </source>
</evidence>
<dbReference type="EMBL" id="CAADAN010000019">
    <property type="protein sequence ID" value="VFD35755.1"/>
    <property type="molecule type" value="Genomic_DNA"/>
</dbReference>
<name>A0AB74QI88_CLODI</name>
<dbReference type="Proteomes" id="UP000411588">
    <property type="component" value="Unassembled WGS sequence"/>
</dbReference>
<sequence length="60" mass="7079">MKDKENLIARIKSHLYEVKDVNDLDNIEKLAYWFHSLQNSSTNNKKSDEKEKTNVDVNNL</sequence>
<protein>
    <submittedName>
        <fullName evidence="2">Uncharacterized protein</fullName>
    </submittedName>
</protein>
<organism evidence="2 3">
    <name type="scientific">Clostridioides difficile</name>
    <name type="common">Peptoclostridium difficile</name>
    <dbReference type="NCBI Taxonomy" id="1496"/>
    <lineage>
        <taxon>Bacteria</taxon>
        <taxon>Bacillati</taxon>
        <taxon>Bacillota</taxon>
        <taxon>Clostridia</taxon>
        <taxon>Peptostreptococcales</taxon>
        <taxon>Peptostreptococcaceae</taxon>
        <taxon>Clostridioides</taxon>
    </lineage>
</organism>
<gene>
    <name evidence="2" type="ORF">SAMEA1402399_03676</name>
</gene>
<dbReference type="RefSeq" id="WP_109277234.1">
    <property type="nucleotide sequence ID" value="NZ_CAADAN010000019.1"/>
</dbReference>
<feature type="region of interest" description="Disordered" evidence="1">
    <location>
        <begin position="40"/>
        <end position="60"/>
    </location>
</feature>
<reference evidence="2 3" key="1">
    <citation type="submission" date="2019-02" db="EMBL/GenBank/DDBJ databases">
        <authorList>
            <consortium name="Pathogen Informatics"/>
        </authorList>
    </citation>
    <scope>NUCLEOTIDE SEQUENCE [LARGE SCALE GENOMIC DNA]</scope>
    <source>
        <strain evidence="3">clo34</strain>
    </source>
</reference>
<feature type="compositionally biased region" description="Basic and acidic residues" evidence="1">
    <location>
        <begin position="45"/>
        <end position="54"/>
    </location>
</feature>
<accession>A0AB74QI88</accession>